<dbReference type="Gene3D" id="3.40.50.300">
    <property type="entry name" value="P-loop containing nucleotide triphosphate hydrolases"/>
    <property type="match status" value="1"/>
</dbReference>
<evidence type="ECO:0000256" key="3">
    <source>
        <dbReference type="ARBA" id="ARBA00012191"/>
    </source>
</evidence>
<dbReference type="InterPro" id="IPR005074">
    <property type="entry name" value="Peptidase_C39"/>
</dbReference>
<sequence length="703" mass="77210">MKELFSRLHISLRRRMPVILQTEAAECGLASLAMIASWYRLPADLRLLRQHSGISSRGATLRTVIDTAAAAGMKSRALRLEMDNLRALKLPCILHWDLNHFVVLVAVRRHRVVIHDPAAGRRVLGMQEVSLHFTGVALELWPTGDVPQGAPPRPRLSLWSLTGRIAGLSTTLIKLFCFSILVESTSLLLPVGMQMVLDHAIPASDTGLLTLICLGLLFIVLFRTAVSALRGWTSLVMSTLISVQGKARLFDHLLALPTEWFEKRKLGDVQSRFTSLETLQTTLTSNVVSGIMDGIMTVGLMIMMLLYGGSLLWVVLAFTLLWCLFRLSTYRAWRQASEEQIVRNARSGSHFMESLYGIHTIKALGLPALRAQHWLNLNIENANATISKTRYEMLFAGGNNLIATLQQIALLWLGASAVIAGDMTLGMFVAFSTYRGQFSDRTASLLETLLQLRMLSLHKDRVADIVLAEPETPVGEPVHPLLSHGEPAALAVKGLSFQYDPFTPLLFSDVNLAIDAGECVAITGPSGRGKTTLLKMMAGLLKPSTGEIYVNGINIRTSGVANWQACIACVLQEDTLLAGSVAENICAFDTQPDDEWIKKCASLSQIHEDILAMPMGYQTLISELGSSLSGGQKQRLLIARALYRRPQVLFLDEATSHLDVDNETRINAAIRALNITRVMIAHRPSTIASADRVIDMATWPAGK</sequence>
<dbReference type="InterPro" id="IPR003439">
    <property type="entry name" value="ABC_transporter-like_ATP-bd"/>
</dbReference>
<keyword evidence="7 10" id="KW-1133">Transmembrane helix</keyword>
<evidence type="ECO:0000256" key="6">
    <source>
        <dbReference type="ARBA" id="ARBA00022840"/>
    </source>
</evidence>
<keyword evidence="5" id="KW-0547">Nucleotide-binding</keyword>
<gene>
    <name evidence="14" type="ORF">HA50_07805</name>
</gene>
<evidence type="ECO:0000259" key="12">
    <source>
        <dbReference type="PROSITE" id="PS50929"/>
    </source>
</evidence>
<feature type="domain" description="ABC transmembrane type-1" evidence="12">
    <location>
        <begin position="175"/>
        <end position="454"/>
    </location>
</feature>
<dbReference type="PROSITE" id="PS50893">
    <property type="entry name" value="ABC_TRANSPORTER_2"/>
    <property type="match status" value="1"/>
</dbReference>
<dbReference type="PROSITE" id="PS00211">
    <property type="entry name" value="ABC_TRANSPORTER_1"/>
    <property type="match status" value="1"/>
</dbReference>
<evidence type="ECO:0000259" key="11">
    <source>
        <dbReference type="PROSITE" id="PS50893"/>
    </source>
</evidence>
<comment type="subcellular location">
    <subcellularLocation>
        <location evidence="1">Cell membrane</location>
        <topology evidence="1">Multi-pass membrane protein</topology>
    </subcellularLocation>
</comment>
<protein>
    <recommendedName>
        <fullName evidence="3">ABC-type xenobiotic transporter</fullName>
        <ecNumber evidence="3">7.6.2.2</ecNumber>
    </recommendedName>
</protein>
<dbReference type="EC" id="7.6.2.2" evidence="3"/>
<dbReference type="Pfam" id="PF03412">
    <property type="entry name" value="Peptidase_C39"/>
    <property type="match status" value="1"/>
</dbReference>
<proteinExistence type="inferred from homology"/>
<dbReference type="GO" id="GO:0034040">
    <property type="term" value="F:ATPase-coupled lipid transmembrane transporter activity"/>
    <property type="evidence" value="ECO:0007669"/>
    <property type="project" value="TreeGrafter"/>
</dbReference>
<evidence type="ECO:0000256" key="7">
    <source>
        <dbReference type="ARBA" id="ARBA00022989"/>
    </source>
</evidence>
<evidence type="ECO:0000256" key="8">
    <source>
        <dbReference type="ARBA" id="ARBA00023136"/>
    </source>
</evidence>
<dbReference type="AlphaFoldDB" id="A0A1X1F0H2"/>
<keyword evidence="6" id="KW-0067">ATP-binding</keyword>
<dbReference type="OrthoDB" id="6828292at2"/>
<feature type="transmembrane region" description="Helical" evidence="10">
    <location>
        <begin position="295"/>
        <end position="325"/>
    </location>
</feature>
<feature type="domain" description="Peptidase C39" evidence="13">
    <location>
        <begin position="21"/>
        <end position="140"/>
    </location>
</feature>
<dbReference type="PROSITE" id="PS50990">
    <property type="entry name" value="PEPTIDASE_C39"/>
    <property type="match status" value="1"/>
</dbReference>
<accession>A0A1X1F0H2</accession>
<feature type="transmembrane region" description="Helical" evidence="10">
    <location>
        <begin position="409"/>
        <end position="431"/>
    </location>
</feature>
<dbReference type="SMART" id="SM00382">
    <property type="entry name" value="AAA"/>
    <property type="match status" value="1"/>
</dbReference>
<evidence type="ECO:0000313" key="14">
    <source>
        <dbReference type="EMBL" id="ORM95731.1"/>
    </source>
</evidence>
<dbReference type="PROSITE" id="PS50929">
    <property type="entry name" value="ABC_TM1F"/>
    <property type="match status" value="1"/>
</dbReference>
<evidence type="ECO:0000256" key="2">
    <source>
        <dbReference type="ARBA" id="ARBA00006526"/>
    </source>
</evidence>
<dbReference type="GO" id="GO:0005524">
    <property type="term" value="F:ATP binding"/>
    <property type="evidence" value="ECO:0007669"/>
    <property type="project" value="UniProtKB-KW"/>
</dbReference>
<evidence type="ECO:0000256" key="4">
    <source>
        <dbReference type="ARBA" id="ARBA00022692"/>
    </source>
</evidence>
<dbReference type="Proteomes" id="UP000193749">
    <property type="component" value="Unassembled WGS sequence"/>
</dbReference>
<dbReference type="EMBL" id="MLJI01000001">
    <property type="protein sequence ID" value="ORM95731.1"/>
    <property type="molecule type" value="Genomic_DNA"/>
</dbReference>
<evidence type="ECO:0000256" key="10">
    <source>
        <dbReference type="SAM" id="Phobius"/>
    </source>
</evidence>
<dbReference type="InterPro" id="IPR003593">
    <property type="entry name" value="AAA+_ATPase"/>
</dbReference>
<organism evidence="14 15">
    <name type="scientific">Pantoea cypripedii</name>
    <name type="common">Pectobacterium cypripedii</name>
    <name type="synonym">Erwinia cypripedii</name>
    <dbReference type="NCBI Taxonomy" id="55209"/>
    <lineage>
        <taxon>Bacteria</taxon>
        <taxon>Pseudomonadati</taxon>
        <taxon>Pseudomonadota</taxon>
        <taxon>Gammaproteobacteria</taxon>
        <taxon>Enterobacterales</taxon>
        <taxon>Erwiniaceae</taxon>
        <taxon>Pantoea</taxon>
    </lineage>
</organism>
<dbReference type="InterPro" id="IPR039421">
    <property type="entry name" value="Type_1_exporter"/>
</dbReference>
<dbReference type="GO" id="GO:0006508">
    <property type="term" value="P:proteolysis"/>
    <property type="evidence" value="ECO:0007669"/>
    <property type="project" value="InterPro"/>
</dbReference>
<dbReference type="GO" id="GO:0005886">
    <property type="term" value="C:plasma membrane"/>
    <property type="evidence" value="ECO:0007669"/>
    <property type="project" value="UniProtKB-SubCell"/>
</dbReference>
<dbReference type="Pfam" id="PF00664">
    <property type="entry name" value="ABC_membrane"/>
    <property type="match status" value="1"/>
</dbReference>
<dbReference type="Pfam" id="PF00005">
    <property type="entry name" value="ABC_tran"/>
    <property type="match status" value="1"/>
</dbReference>
<name>A0A1X1F0H2_PANCY</name>
<dbReference type="PANTHER" id="PTHR24221:SF606">
    <property type="entry name" value="COLICIN V SECRETION-PROCESSING ATP-BINDING PROTEIN"/>
    <property type="match status" value="1"/>
</dbReference>
<comment type="catalytic activity">
    <reaction evidence="9">
        <text>ATP + H2O + xenobioticSide 1 = ADP + phosphate + xenobioticSide 2.</text>
        <dbReference type="EC" id="7.6.2.2"/>
    </reaction>
</comment>
<evidence type="ECO:0000313" key="15">
    <source>
        <dbReference type="Proteomes" id="UP000193749"/>
    </source>
</evidence>
<dbReference type="InterPro" id="IPR027417">
    <property type="entry name" value="P-loop_NTPase"/>
</dbReference>
<dbReference type="SUPFAM" id="SSF90123">
    <property type="entry name" value="ABC transporter transmembrane region"/>
    <property type="match status" value="1"/>
</dbReference>
<dbReference type="CDD" id="cd18567">
    <property type="entry name" value="ABC_6TM_CvaB_RaxB_like"/>
    <property type="match status" value="1"/>
</dbReference>
<dbReference type="Gene3D" id="3.90.70.10">
    <property type="entry name" value="Cysteine proteinases"/>
    <property type="match status" value="1"/>
</dbReference>
<reference evidence="14 15" key="1">
    <citation type="journal article" date="2017" name="Antonie Van Leeuwenhoek">
        <title>Phylogenomic resolution of the bacterial genus Pantoea and its relationship with Erwinia and Tatumella.</title>
        <authorList>
            <person name="Palmer M."/>
            <person name="Steenkamp E.T."/>
            <person name="Coetzee M.P."/>
            <person name="Chan W.Y."/>
            <person name="van Zyl E."/>
            <person name="De Maayer P."/>
            <person name="Coutinho T.A."/>
            <person name="Blom J."/>
            <person name="Smits T.H."/>
            <person name="Duffy B."/>
            <person name="Venter S.N."/>
        </authorList>
    </citation>
    <scope>NUCLEOTIDE SEQUENCE [LARGE SCALE GENOMIC DNA]</scope>
    <source>
        <strain evidence="14 15">LMG 2657</strain>
    </source>
</reference>
<dbReference type="GO" id="GO:0016887">
    <property type="term" value="F:ATP hydrolysis activity"/>
    <property type="evidence" value="ECO:0007669"/>
    <property type="project" value="InterPro"/>
</dbReference>
<dbReference type="Gene3D" id="1.20.1560.10">
    <property type="entry name" value="ABC transporter type 1, transmembrane domain"/>
    <property type="match status" value="1"/>
</dbReference>
<dbReference type="SUPFAM" id="SSF52540">
    <property type="entry name" value="P-loop containing nucleoside triphosphate hydrolases"/>
    <property type="match status" value="1"/>
</dbReference>
<dbReference type="GO" id="GO:0008233">
    <property type="term" value="F:peptidase activity"/>
    <property type="evidence" value="ECO:0007669"/>
    <property type="project" value="InterPro"/>
</dbReference>
<feature type="domain" description="ABC transporter" evidence="11">
    <location>
        <begin position="490"/>
        <end position="701"/>
    </location>
</feature>
<evidence type="ECO:0000256" key="5">
    <source>
        <dbReference type="ARBA" id="ARBA00022741"/>
    </source>
</evidence>
<comment type="caution">
    <text evidence="14">The sequence shown here is derived from an EMBL/GenBank/DDBJ whole genome shotgun (WGS) entry which is preliminary data.</text>
</comment>
<comment type="similarity">
    <text evidence="2">Belongs to the ABC transporter superfamily. Drug exporter-2 (TC 3.A.1.117) family.</text>
</comment>
<keyword evidence="4 10" id="KW-0812">Transmembrane</keyword>
<dbReference type="InterPro" id="IPR036640">
    <property type="entry name" value="ABC1_TM_sf"/>
</dbReference>
<dbReference type="InterPro" id="IPR017871">
    <property type="entry name" value="ABC_transporter-like_CS"/>
</dbReference>
<evidence type="ECO:0000256" key="9">
    <source>
        <dbReference type="ARBA" id="ARBA00034018"/>
    </source>
</evidence>
<keyword evidence="8 10" id="KW-0472">Membrane</keyword>
<feature type="transmembrane region" description="Helical" evidence="10">
    <location>
        <begin position="201"/>
        <end position="222"/>
    </location>
</feature>
<evidence type="ECO:0000259" key="13">
    <source>
        <dbReference type="PROSITE" id="PS50990"/>
    </source>
</evidence>
<keyword evidence="15" id="KW-1185">Reference proteome</keyword>
<dbReference type="PANTHER" id="PTHR24221">
    <property type="entry name" value="ATP-BINDING CASSETTE SUB-FAMILY B"/>
    <property type="match status" value="1"/>
</dbReference>
<dbReference type="STRING" id="55209.HA50_07805"/>
<dbReference type="GO" id="GO:0008559">
    <property type="term" value="F:ABC-type xenobiotic transporter activity"/>
    <property type="evidence" value="ECO:0007669"/>
    <property type="project" value="UniProtKB-EC"/>
</dbReference>
<evidence type="ECO:0000256" key="1">
    <source>
        <dbReference type="ARBA" id="ARBA00004651"/>
    </source>
</evidence>
<dbReference type="InterPro" id="IPR011527">
    <property type="entry name" value="ABC1_TM_dom"/>
</dbReference>